<evidence type="ECO:0000256" key="5">
    <source>
        <dbReference type="SAM" id="MobiDB-lite"/>
    </source>
</evidence>
<gene>
    <name evidence="8" type="ORF">HTY61_14395</name>
</gene>
<feature type="domain" description="Lipopolysaccharide assembly protein A" evidence="7">
    <location>
        <begin position="44"/>
        <end position="93"/>
    </location>
</feature>
<evidence type="ECO:0000256" key="1">
    <source>
        <dbReference type="ARBA" id="ARBA00022475"/>
    </source>
</evidence>
<feature type="region of interest" description="Disordered" evidence="5">
    <location>
        <begin position="93"/>
        <end position="114"/>
    </location>
</feature>
<dbReference type="KEGG" id="orm:HTY61_14395"/>
<dbReference type="Pfam" id="PF06305">
    <property type="entry name" value="LapA_dom"/>
    <property type="match status" value="1"/>
</dbReference>
<name>A0A6N1VKT9_9HYPH</name>
<dbReference type="Proteomes" id="UP000509367">
    <property type="component" value="Chromosome"/>
</dbReference>
<dbReference type="RefSeq" id="WP_175277449.1">
    <property type="nucleotide sequence ID" value="NZ_CP054836.1"/>
</dbReference>
<feature type="compositionally biased region" description="Basic and acidic residues" evidence="5">
    <location>
        <begin position="93"/>
        <end position="103"/>
    </location>
</feature>
<evidence type="ECO:0000313" key="9">
    <source>
        <dbReference type="Proteomes" id="UP000509367"/>
    </source>
</evidence>
<keyword evidence="1" id="KW-1003">Cell membrane</keyword>
<dbReference type="AlphaFoldDB" id="A0A6N1VKT9"/>
<evidence type="ECO:0000256" key="2">
    <source>
        <dbReference type="ARBA" id="ARBA00022692"/>
    </source>
</evidence>
<dbReference type="EMBL" id="CP054836">
    <property type="protein sequence ID" value="QKV19557.1"/>
    <property type="molecule type" value="Genomic_DNA"/>
</dbReference>
<dbReference type="GO" id="GO:0005886">
    <property type="term" value="C:plasma membrane"/>
    <property type="evidence" value="ECO:0007669"/>
    <property type="project" value="InterPro"/>
</dbReference>
<organism evidence="8 9">
    <name type="scientific">Oricola thermophila</name>
    <dbReference type="NCBI Taxonomy" id="2742145"/>
    <lineage>
        <taxon>Bacteria</taxon>
        <taxon>Pseudomonadati</taxon>
        <taxon>Pseudomonadota</taxon>
        <taxon>Alphaproteobacteria</taxon>
        <taxon>Hyphomicrobiales</taxon>
        <taxon>Ahrensiaceae</taxon>
        <taxon>Oricola</taxon>
    </lineage>
</organism>
<keyword evidence="4 6" id="KW-0472">Membrane</keyword>
<keyword evidence="3 6" id="KW-1133">Transmembrane helix</keyword>
<protein>
    <submittedName>
        <fullName evidence="8">LapA family protein</fullName>
    </submittedName>
</protein>
<reference evidence="8 9" key="1">
    <citation type="submission" date="2020-06" db="EMBL/GenBank/DDBJ databases">
        <title>Oricola thermophila sp. nov. isolated from a tidal sediments.</title>
        <authorList>
            <person name="Kwon K.K."/>
            <person name="Yang S.-H."/>
            <person name="Park M.-J."/>
        </authorList>
    </citation>
    <scope>NUCLEOTIDE SEQUENCE [LARGE SCALE GENOMIC DNA]</scope>
    <source>
        <strain evidence="8 9">MEBiC13590</strain>
    </source>
</reference>
<dbReference type="InterPro" id="IPR010445">
    <property type="entry name" value="LapA_dom"/>
</dbReference>
<accession>A0A6N1VKT9</accession>
<evidence type="ECO:0000256" key="4">
    <source>
        <dbReference type="ARBA" id="ARBA00023136"/>
    </source>
</evidence>
<keyword evidence="2 6" id="KW-0812">Transmembrane</keyword>
<proteinExistence type="predicted"/>
<sequence length="114" mass="12698">MIRRLITLFITIPLAIVLIALAVANRHSVPLHLDVFNSQNAALTVHAPMFLWLLSAVAIGVLAGGIGTWIAQGKHRKMERRYKKEAASLRYEVEDRKRTKDAEPETGGTLLLSR</sequence>
<evidence type="ECO:0000256" key="3">
    <source>
        <dbReference type="ARBA" id="ARBA00022989"/>
    </source>
</evidence>
<evidence type="ECO:0000259" key="7">
    <source>
        <dbReference type="Pfam" id="PF06305"/>
    </source>
</evidence>
<keyword evidence="9" id="KW-1185">Reference proteome</keyword>
<evidence type="ECO:0000256" key="6">
    <source>
        <dbReference type="SAM" id="Phobius"/>
    </source>
</evidence>
<feature type="transmembrane region" description="Helical" evidence="6">
    <location>
        <begin position="50"/>
        <end position="71"/>
    </location>
</feature>
<evidence type="ECO:0000313" key="8">
    <source>
        <dbReference type="EMBL" id="QKV19557.1"/>
    </source>
</evidence>